<dbReference type="KEGG" id="ahi:VU14_09115"/>
<comment type="caution">
    <text evidence="1">The sequence shown here is derived from an EMBL/GenBank/DDBJ whole genome shotgun (WGS) entry which is preliminary data.</text>
</comment>
<gene>
    <name evidence="1" type="ORF">C6C11_05520</name>
</gene>
<evidence type="ECO:0000313" key="2">
    <source>
        <dbReference type="Proteomes" id="UP000253075"/>
    </source>
</evidence>
<dbReference type="AlphaFoldDB" id="A0ABD7GAW9"/>
<protein>
    <submittedName>
        <fullName evidence="1">Uncharacterized protein</fullName>
    </submittedName>
</protein>
<proteinExistence type="predicted"/>
<organism evidence="1 2">
    <name type="scientific">Aeromonas hydrophila</name>
    <dbReference type="NCBI Taxonomy" id="644"/>
    <lineage>
        <taxon>Bacteria</taxon>
        <taxon>Pseudomonadati</taxon>
        <taxon>Pseudomonadota</taxon>
        <taxon>Gammaproteobacteria</taxon>
        <taxon>Aeromonadales</taxon>
        <taxon>Aeromonadaceae</taxon>
        <taxon>Aeromonas</taxon>
    </lineage>
</organism>
<accession>A0ABD7GAW9</accession>
<name>A0ABD7GAW9_AERHY</name>
<dbReference type="EMBL" id="PUTQ01000006">
    <property type="protein sequence ID" value="RCF51296.1"/>
    <property type="molecule type" value="Genomic_DNA"/>
</dbReference>
<reference evidence="1 2" key="1">
    <citation type="journal article" date="2018" name="PLoS ONE">
        <title>Phenotypic characterization and whole genome analysis of extended-spectrum beta-lactamase-producing bacteria isolated from dogs in Germany.</title>
        <authorList>
            <person name="Boehmer T."/>
            <person name="Vogler A.J."/>
            <person name="Thomas A."/>
            <person name="Sauer S."/>
            <person name="Hergenroether M."/>
            <person name="Straubinger R.K."/>
            <person name="Birdsell D."/>
            <person name="Keim P."/>
            <person name="Sahl J.W."/>
            <person name="Williamson C.H."/>
            <person name="Riehm J.M."/>
        </authorList>
    </citation>
    <scope>NUCLEOTIDE SEQUENCE [LARGE SCALE GENOMIC DNA]</scope>
    <source>
        <strain evidence="1 2">AFG_SD03_1510_Ahy_093</strain>
    </source>
</reference>
<reference evidence="2" key="2">
    <citation type="submission" date="2018-02" db="EMBL/GenBank/DDBJ databases">
        <title>Phenotypic characterization and whole genome analysis of multidrug-resistant, extended-spectrum beta-lactamase-producing bacteria isolated from dogs in Germany.</title>
        <authorList>
            <person name="Williamson C."/>
        </authorList>
    </citation>
    <scope>NUCLEOTIDE SEQUENCE [LARGE SCALE GENOMIC DNA]</scope>
    <source>
        <strain evidence="2">AFG_SD03_1510_Ahy_093</strain>
    </source>
</reference>
<sequence length="62" mass="7421">MERDTKRHVFSHLVRIMSKRTQKVKNCIDRMPSYPVHYAPFQRNSAANIVLAEHVKQQTKIW</sequence>
<dbReference type="Proteomes" id="UP000253075">
    <property type="component" value="Unassembled WGS sequence"/>
</dbReference>
<evidence type="ECO:0000313" key="1">
    <source>
        <dbReference type="EMBL" id="RCF51296.1"/>
    </source>
</evidence>